<dbReference type="Pfam" id="PF16126">
    <property type="entry name" value="DUF4838"/>
    <property type="match status" value="1"/>
</dbReference>
<organism evidence="1 2">
    <name type="scientific">Victivallis lenta</name>
    <dbReference type="NCBI Taxonomy" id="2606640"/>
    <lineage>
        <taxon>Bacteria</taxon>
        <taxon>Pseudomonadati</taxon>
        <taxon>Lentisphaerota</taxon>
        <taxon>Lentisphaeria</taxon>
        <taxon>Victivallales</taxon>
        <taxon>Victivallaceae</taxon>
        <taxon>Victivallis</taxon>
    </lineage>
</organism>
<evidence type="ECO:0000313" key="2">
    <source>
        <dbReference type="Proteomes" id="UP000435649"/>
    </source>
</evidence>
<dbReference type="AlphaFoldDB" id="A0A844G997"/>
<proteinExistence type="predicted"/>
<keyword evidence="2" id="KW-1185">Reference proteome</keyword>
<reference evidence="1 2" key="1">
    <citation type="submission" date="2019-08" db="EMBL/GenBank/DDBJ databases">
        <title>In-depth cultivation of the pig gut microbiome towards novel bacterial diversity and tailored functional studies.</title>
        <authorList>
            <person name="Wylensek D."/>
            <person name="Hitch T.C.A."/>
            <person name="Clavel T."/>
        </authorList>
    </citation>
    <scope>NUCLEOTIDE SEQUENCE [LARGE SCALE GENOMIC DNA]</scope>
    <source>
        <strain evidence="1 2">BBE-744-WT-12</strain>
    </source>
</reference>
<dbReference type="InterPro" id="IPR032287">
    <property type="entry name" value="DUF4838"/>
</dbReference>
<evidence type="ECO:0000313" key="1">
    <source>
        <dbReference type="EMBL" id="MST99455.1"/>
    </source>
</evidence>
<gene>
    <name evidence="1" type="ORF">FYJ85_20725</name>
</gene>
<sequence>MSVLWTVMSNRVPDRNSKTSGVRNMHIKSTVTFVLWMISAILWADPVIVTPKLPAEISFPPGETVCYAAKFLQMHIRAATGKNLAIIPESEAEKYAERIWIGNTRFSAQNLGEIRFQPEELLIQSVDSDLILCGEITPKGIDRGTLFAVYEYLERALGIRWFFADISALYPDGLGTVIPVGMELKLSGWNIRTYPRCRQREGGVSYYYEPVEIQKKWHPVLRFGSSLPYRNANHTQINWYHLYHETHPEYFAKDRTGRVSFNHRLPHRNYICPNASGLLEQMLENIAAADAGCPPENAWGPCPPEKNYVYFAFNDGMTLQKTCHCSICERLLQPEAPEAGQASELVFDFVTRYARAVGTCRPERSLVTLAFHHYRKPPVQCDIPENLNVIYVTKLMHYANDPATWNAETAYIRDWAYLLKNNPDRLRIWLNIVHPMQYVSRVPCFYPNLFQKWLRANLQYSDAYFINGLNPYLKRLDESARRKTLATYPMVWLQSRLLWNPDTEVEALLADYTANLYGPAGKTMFRLFQLLTERWEKCPMPSDADEENFIHTVRFPQAAAAEVEALFEQAVREASEDDMARRRVEFCYSALWRPFAAESEAWHQKRKVE</sequence>
<protein>
    <submittedName>
        <fullName evidence="1">DUF4838 domain-containing protein</fullName>
    </submittedName>
</protein>
<dbReference type="PANTHER" id="PTHR47406:SF2">
    <property type="entry name" value="ALPHA GLUCURONIDASE N-TERMINAL DOMAIN-CONTAINING PROTEIN"/>
    <property type="match status" value="1"/>
</dbReference>
<name>A0A844G997_9BACT</name>
<comment type="caution">
    <text evidence="1">The sequence shown here is derived from an EMBL/GenBank/DDBJ whole genome shotgun (WGS) entry which is preliminary data.</text>
</comment>
<dbReference type="Proteomes" id="UP000435649">
    <property type="component" value="Unassembled WGS sequence"/>
</dbReference>
<accession>A0A844G997</accession>
<dbReference type="PANTHER" id="PTHR47406">
    <property type="entry name" value="COAGULATION FACTOR 5/8 TYPE, C-TERMINAL"/>
    <property type="match status" value="1"/>
</dbReference>
<dbReference type="EMBL" id="VUNS01000037">
    <property type="protein sequence ID" value="MST99455.1"/>
    <property type="molecule type" value="Genomic_DNA"/>
</dbReference>